<organism evidence="1 2">
    <name type="scientific">Aestuariirhabdus litorea</name>
    <dbReference type="NCBI Taxonomy" id="2528527"/>
    <lineage>
        <taxon>Bacteria</taxon>
        <taxon>Pseudomonadati</taxon>
        <taxon>Pseudomonadota</taxon>
        <taxon>Gammaproteobacteria</taxon>
        <taxon>Oceanospirillales</taxon>
        <taxon>Aestuariirhabdaceae</taxon>
        <taxon>Aestuariirhabdus</taxon>
    </lineage>
</organism>
<dbReference type="SUPFAM" id="SSF141868">
    <property type="entry name" value="EAL domain-like"/>
    <property type="match status" value="1"/>
</dbReference>
<comment type="caution">
    <text evidence="1">The sequence shown here is derived from an EMBL/GenBank/DDBJ whole genome shotgun (WGS) entry which is preliminary data.</text>
</comment>
<sequence length="122" mass="13576">MRLSLPVTDRELEFDTSQRIISTTDLKGRVTPVKDDVVKISGFSDDLGTNPRQRSLAKAVLSKANSLGVEGIDEGVEAQWHSNFLKPVGCHRIQDPDEPIASCQRKQSDPIMTTKRIGLFNR</sequence>
<dbReference type="InterPro" id="IPR035919">
    <property type="entry name" value="EAL_sf"/>
</dbReference>
<dbReference type="RefSeq" id="WP_125015626.1">
    <property type="nucleotide sequence ID" value="NZ_QWEZ01000001.1"/>
</dbReference>
<dbReference type="Gene3D" id="3.20.20.450">
    <property type="entry name" value="EAL domain"/>
    <property type="match status" value="1"/>
</dbReference>
<evidence type="ECO:0000313" key="2">
    <source>
        <dbReference type="Proteomes" id="UP000280792"/>
    </source>
</evidence>
<name>A0A3P3VQX6_9GAMM</name>
<proteinExistence type="predicted"/>
<dbReference type="AlphaFoldDB" id="A0A3P3VQX6"/>
<dbReference type="Proteomes" id="UP000280792">
    <property type="component" value="Unassembled WGS sequence"/>
</dbReference>
<reference evidence="1 2" key="1">
    <citation type="submission" date="2018-08" db="EMBL/GenBank/DDBJ databases">
        <authorList>
            <person name="Khan S.A."/>
        </authorList>
    </citation>
    <scope>NUCLEOTIDE SEQUENCE [LARGE SCALE GENOMIC DNA]</scope>
    <source>
        <strain evidence="1 2">GTF-13</strain>
    </source>
</reference>
<gene>
    <name evidence="1" type="ORF">D0544_09080</name>
</gene>
<reference evidence="1 2" key="2">
    <citation type="submission" date="2018-12" db="EMBL/GenBank/DDBJ databases">
        <title>Simiduia agarivorans gen. nov., sp. nov., a marine, agarolytic bacterium isolated from shallow coastal water from Keelung, Taiwan.</title>
        <authorList>
            <person name="Shieh W.Y."/>
        </authorList>
    </citation>
    <scope>NUCLEOTIDE SEQUENCE [LARGE SCALE GENOMIC DNA]</scope>
    <source>
        <strain evidence="1 2">GTF-13</strain>
    </source>
</reference>
<keyword evidence="2" id="KW-1185">Reference proteome</keyword>
<protein>
    <submittedName>
        <fullName evidence="1">Uncharacterized protein</fullName>
    </submittedName>
</protein>
<accession>A0A3P3VQX6</accession>
<dbReference type="EMBL" id="QWEZ01000001">
    <property type="protein sequence ID" value="RRJ85201.1"/>
    <property type="molecule type" value="Genomic_DNA"/>
</dbReference>
<evidence type="ECO:0000313" key="1">
    <source>
        <dbReference type="EMBL" id="RRJ85201.1"/>
    </source>
</evidence>